<dbReference type="Pfam" id="PF01850">
    <property type="entry name" value="PIN"/>
    <property type="match status" value="1"/>
</dbReference>
<evidence type="ECO:0000256" key="1">
    <source>
        <dbReference type="ARBA" id="ARBA00022842"/>
    </source>
</evidence>
<dbReference type="SUPFAM" id="SSF88723">
    <property type="entry name" value="PIN domain-like"/>
    <property type="match status" value="1"/>
</dbReference>
<proteinExistence type="predicted"/>
<dbReference type="PANTHER" id="PTHR35901:SF1">
    <property type="entry name" value="EXONUCLEASE VAPC9"/>
    <property type="match status" value="1"/>
</dbReference>
<dbReference type="CDD" id="cd09873">
    <property type="entry name" value="PIN_Pae0151-like"/>
    <property type="match status" value="1"/>
</dbReference>
<dbReference type="Gene3D" id="3.40.50.1010">
    <property type="entry name" value="5'-nuclease"/>
    <property type="match status" value="1"/>
</dbReference>
<sequence length="136" mass="15342">MTVIDASTIVKYVLREEGWVRVSKYLRTSKPLYSLDHLVKETANAIWKHATVRNAISSDKALKLYSLFEKLITSEVIVLENELGYMGRAVELALQHGITVYDALYIAQAEKHGKLLTSDEKQAETARKLGIEVHVV</sequence>
<accession>A0A7C2FGY3</accession>
<evidence type="ECO:0000259" key="2">
    <source>
        <dbReference type="Pfam" id="PF01850"/>
    </source>
</evidence>
<feature type="domain" description="PIN" evidence="2">
    <location>
        <begin position="3"/>
        <end position="127"/>
    </location>
</feature>
<dbReference type="InterPro" id="IPR002716">
    <property type="entry name" value="PIN_dom"/>
</dbReference>
<dbReference type="PANTHER" id="PTHR35901">
    <property type="entry name" value="RIBONUCLEASE VAPC3"/>
    <property type="match status" value="1"/>
</dbReference>
<organism evidence="3">
    <name type="scientific">Thermosphaera aggregans</name>
    <dbReference type="NCBI Taxonomy" id="54254"/>
    <lineage>
        <taxon>Archaea</taxon>
        <taxon>Thermoproteota</taxon>
        <taxon>Thermoprotei</taxon>
        <taxon>Desulfurococcales</taxon>
        <taxon>Desulfurococcaceae</taxon>
        <taxon>Thermosphaera</taxon>
    </lineage>
</organism>
<dbReference type="AlphaFoldDB" id="A0A7C2FGY3"/>
<dbReference type="InterPro" id="IPR029060">
    <property type="entry name" value="PIN-like_dom_sf"/>
</dbReference>
<name>A0A7C2FGY3_9CREN</name>
<dbReference type="InterPro" id="IPR051619">
    <property type="entry name" value="TypeII_TA_RNase_PINc/VapC"/>
</dbReference>
<evidence type="ECO:0000313" key="3">
    <source>
        <dbReference type="EMBL" id="HEF87340.1"/>
    </source>
</evidence>
<reference evidence="3" key="1">
    <citation type="journal article" date="2020" name="mSystems">
        <title>Genome- and Community-Level Interaction Insights into Carbon Utilization and Element Cycling Functions of Hydrothermarchaeota in Hydrothermal Sediment.</title>
        <authorList>
            <person name="Zhou Z."/>
            <person name="Liu Y."/>
            <person name="Xu W."/>
            <person name="Pan J."/>
            <person name="Luo Z.H."/>
            <person name="Li M."/>
        </authorList>
    </citation>
    <scope>NUCLEOTIDE SEQUENCE [LARGE SCALE GENOMIC DNA]</scope>
    <source>
        <strain evidence="3">SpSt-23</strain>
    </source>
</reference>
<dbReference type="InterPro" id="IPR044153">
    <property type="entry name" value="PIN_Pae0151-like"/>
</dbReference>
<dbReference type="EMBL" id="DSJT01000021">
    <property type="protein sequence ID" value="HEF87340.1"/>
    <property type="molecule type" value="Genomic_DNA"/>
</dbReference>
<protein>
    <submittedName>
        <fullName evidence="3">PIN domain-containing protein</fullName>
    </submittedName>
</protein>
<keyword evidence="1" id="KW-0460">Magnesium</keyword>
<comment type="caution">
    <text evidence="3">The sequence shown here is derived from an EMBL/GenBank/DDBJ whole genome shotgun (WGS) entry which is preliminary data.</text>
</comment>
<gene>
    <name evidence="3" type="ORF">ENP55_03430</name>
</gene>